<accession>A0A4Q8KAN5</accession>
<dbReference type="EMBL" id="HAHJ01000529">
    <property type="protein sequence ID" value="SNX36916.1"/>
    <property type="molecule type" value="Transcribed_RNA"/>
</dbReference>
<evidence type="ECO:0000313" key="2">
    <source>
        <dbReference type="EMBL" id="SNX36916.1"/>
    </source>
</evidence>
<sequence length="133" mass="14657">MKLYLMILATSVALAAASPTRNKEEPIENDLLEDLWSAEQSLHNEETAVVEKRSCVIGWKQIGQSCSRNCECCGYSAVCIGDHNPGFCGHRETANKLGQAILPVFLQLQTAKCNLLRCLELTIYSGESPHMNS</sequence>
<keyword evidence="1" id="KW-0732">Signal</keyword>
<protein>
    <submittedName>
        <fullName evidence="2">U31-Hexatoxin-Hc1i_1</fullName>
    </submittedName>
</protein>
<feature type="signal peptide" evidence="1">
    <location>
        <begin position="1"/>
        <end position="17"/>
    </location>
</feature>
<reference evidence="2" key="2">
    <citation type="submission" date="2019-05" db="EMBL/GenBank/DDBJ databases">
        <title>Unravelling the molecular evolution of spider venoms.</title>
        <authorList>
            <person name="Pineda S."/>
        </authorList>
    </citation>
    <scope>NUCLEOTIDE SEQUENCE</scope>
</reference>
<evidence type="ECO:0000256" key="1">
    <source>
        <dbReference type="SAM" id="SignalP"/>
    </source>
</evidence>
<proteinExistence type="predicted"/>
<feature type="chain" id="PRO_5020453545" evidence="1">
    <location>
        <begin position="18"/>
        <end position="133"/>
    </location>
</feature>
<reference evidence="2" key="1">
    <citation type="submission" date="2017-05" db="EMBL/GenBank/DDBJ databases">
        <authorList>
            <person name="QRISCLOUD D."/>
        </authorList>
    </citation>
    <scope>NUCLEOTIDE SEQUENCE</scope>
</reference>
<name>A0A4Q8KAN5_HADCE</name>
<organism evidence="2">
    <name type="scientific">Hadronyche cerberea</name>
    <name type="common">Southern tree funnel-web spider</name>
    <dbReference type="NCBI Taxonomy" id="1107879"/>
    <lineage>
        <taxon>Eukaryota</taxon>
        <taxon>Metazoa</taxon>
        <taxon>Ecdysozoa</taxon>
        <taxon>Arthropoda</taxon>
        <taxon>Chelicerata</taxon>
        <taxon>Arachnida</taxon>
        <taxon>Araneae</taxon>
        <taxon>Mygalomorphae</taxon>
        <taxon>Avicularoidea</taxon>
        <taxon>Hexathelidae</taxon>
        <taxon>Hadronyche</taxon>
    </lineage>
</organism>
<dbReference type="AlphaFoldDB" id="A0A4Q8KAN5"/>